<dbReference type="Gene3D" id="3.40.190.10">
    <property type="entry name" value="Periplasmic binding protein-like II"/>
    <property type="match status" value="2"/>
</dbReference>
<keyword evidence="3" id="KW-0813">Transport</keyword>
<evidence type="ECO:0000256" key="2">
    <source>
        <dbReference type="ARBA" id="ARBA00008520"/>
    </source>
</evidence>
<evidence type="ECO:0000256" key="3">
    <source>
        <dbReference type="ARBA" id="ARBA00022448"/>
    </source>
</evidence>
<evidence type="ECO:0000256" key="1">
    <source>
        <dbReference type="ARBA" id="ARBA00004418"/>
    </source>
</evidence>
<dbReference type="PANTHER" id="PTHR43649:SF29">
    <property type="entry name" value="OSMOPROTECTIVE COMPOUNDS-BINDING PROTEIN GGTB"/>
    <property type="match status" value="1"/>
</dbReference>
<dbReference type="PANTHER" id="PTHR43649">
    <property type="entry name" value="ARABINOSE-BINDING PROTEIN-RELATED"/>
    <property type="match status" value="1"/>
</dbReference>
<keyword evidence="6" id="KW-1185">Reference proteome</keyword>
<evidence type="ECO:0000256" key="4">
    <source>
        <dbReference type="SAM" id="MobiDB-lite"/>
    </source>
</evidence>
<sequence length="466" mass="50911">MTEAPCHGTPATPPPGLLRAPHRPHPPGARPAWRAARAVAVLLAAIGWNAGATAAPPRAAAPAAARAPADTPLRIWHCWASPGEHERSKVLARHLAQRGLHWTIEEPVCGSGNGALSAFTQRFQHRQPRPAAVMTAGEGAPPLAAKGLLLPLDAVAREQGWEEVVPYALQDWARFRGHWIAAPLFVHSTNLLWFNKPLLDRLGGTVPDTWDELIALLERAQAEGIVPVGIGADAWETSFWFESVAAGAGGAEFYRRFFLEHDRQAYDEAVVRRIFARMAQLRPYLRANAASRDWSHASLALQGKALLQMQGSWLNGELRQRGLEAGRDYLCPRFPDTQGMVLYIGDQVGFVRHAPVAPAAQQAFMRMVMDIDFQREMAIASGAAPARVDVPDTGADLCGRQAIRDLRSANMRRTVLAAFSALSPRSVQQHINDIVTQHLHGRIDDERATARLKDLILGTGPVGPER</sequence>
<name>A0A1I1TIG2_9BURK</name>
<feature type="region of interest" description="Disordered" evidence="4">
    <location>
        <begin position="1"/>
        <end position="31"/>
    </location>
</feature>
<dbReference type="SUPFAM" id="SSF53850">
    <property type="entry name" value="Periplasmic binding protein-like II"/>
    <property type="match status" value="1"/>
</dbReference>
<comment type="subcellular location">
    <subcellularLocation>
        <location evidence="1">Periplasm</location>
    </subcellularLocation>
</comment>
<dbReference type="Pfam" id="PF01547">
    <property type="entry name" value="SBP_bac_1"/>
    <property type="match status" value="1"/>
</dbReference>
<accession>A0A1I1TIG2</accession>
<dbReference type="RefSeq" id="WP_092950397.1">
    <property type="nucleotide sequence ID" value="NZ_FOMQ01000003.1"/>
</dbReference>
<dbReference type="Proteomes" id="UP000199517">
    <property type="component" value="Unassembled WGS sequence"/>
</dbReference>
<dbReference type="InterPro" id="IPR050490">
    <property type="entry name" value="Bact_solute-bd_prot1"/>
</dbReference>
<dbReference type="GO" id="GO:0042597">
    <property type="term" value="C:periplasmic space"/>
    <property type="evidence" value="ECO:0007669"/>
    <property type="project" value="UniProtKB-SubCell"/>
</dbReference>
<proteinExistence type="inferred from homology"/>
<evidence type="ECO:0000313" key="5">
    <source>
        <dbReference type="EMBL" id="SFD56938.1"/>
    </source>
</evidence>
<reference evidence="6" key="1">
    <citation type="submission" date="2016-10" db="EMBL/GenBank/DDBJ databases">
        <authorList>
            <person name="Varghese N."/>
            <person name="Submissions S."/>
        </authorList>
    </citation>
    <scope>NUCLEOTIDE SEQUENCE [LARGE SCALE GENOMIC DNA]</scope>
    <source>
        <strain evidence="6">DSM 7481</strain>
    </source>
</reference>
<dbReference type="EMBL" id="FOMQ01000003">
    <property type="protein sequence ID" value="SFD56938.1"/>
    <property type="molecule type" value="Genomic_DNA"/>
</dbReference>
<protein>
    <submittedName>
        <fullName evidence="5">Glucose/mannose transport system substrate-binding protein</fullName>
    </submittedName>
</protein>
<organism evidence="5 6">
    <name type="scientific">Paracidovorax konjaci</name>
    <dbReference type="NCBI Taxonomy" id="32040"/>
    <lineage>
        <taxon>Bacteria</taxon>
        <taxon>Pseudomonadati</taxon>
        <taxon>Pseudomonadota</taxon>
        <taxon>Betaproteobacteria</taxon>
        <taxon>Burkholderiales</taxon>
        <taxon>Comamonadaceae</taxon>
        <taxon>Paracidovorax</taxon>
    </lineage>
</organism>
<dbReference type="OrthoDB" id="5580590at2"/>
<comment type="similarity">
    <text evidence="2">Belongs to the bacterial solute-binding protein 1 family.</text>
</comment>
<dbReference type="AlphaFoldDB" id="A0A1I1TIG2"/>
<dbReference type="InterPro" id="IPR006059">
    <property type="entry name" value="SBP"/>
</dbReference>
<gene>
    <name evidence="5" type="ORF">SAMN04489710_103309</name>
</gene>
<dbReference type="STRING" id="32040.SAMN04489710_103309"/>
<evidence type="ECO:0000313" key="6">
    <source>
        <dbReference type="Proteomes" id="UP000199517"/>
    </source>
</evidence>